<name>A0A0E9T0K2_ANGAN</name>
<reference evidence="1" key="2">
    <citation type="journal article" date="2015" name="Fish Shellfish Immunol.">
        <title>Early steps in the European eel (Anguilla anguilla)-Vibrio vulnificus interaction in the gills: Role of the RtxA13 toxin.</title>
        <authorList>
            <person name="Callol A."/>
            <person name="Pajuelo D."/>
            <person name="Ebbesson L."/>
            <person name="Teles M."/>
            <person name="MacKenzie S."/>
            <person name="Amaro C."/>
        </authorList>
    </citation>
    <scope>NUCLEOTIDE SEQUENCE</scope>
</reference>
<organism evidence="1">
    <name type="scientific">Anguilla anguilla</name>
    <name type="common">European freshwater eel</name>
    <name type="synonym">Muraena anguilla</name>
    <dbReference type="NCBI Taxonomy" id="7936"/>
    <lineage>
        <taxon>Eukaryota</taxon>
        <taxon>Metazoa</taxon>
        <taxon>Chordata</taxon>
        <taxon>Craniata</taxon>
        <taxon>Vertebrata</taxon>
        <taxon>Euteleostomi</taxon>
        <taxon>Actinopterygii</taxon>
        <taxon>Neopterygii</taxon>
        <taxon>Teleostei</taxon>
        <taxon>Anguilliformes</taxon>
        <taxon>Anguillidae</taxon>
        <taxon>Anguilla</taxon>
    </lineage>
</organism>
<proteinExistence type="predicted"/>
<dbReference type="EMBL" id="GBXM01062334">
    <property type="protein sequence ID" value="JAH46243.1"/>
    <property type="molecule type" value="Transcribed_RNA"/>
</dbReference>
<accession>A0A0E9T0K2</accession>
<reference evidence="1" key="1">
    <citation type="submission" date="2014-11" db="EMBL/GenBank/DDBJ databases">
        <authorList>
            <person name="Amaro Gonzalez C."/>
        </authorList>
    </citation>
    <scope>NUCLEOTIDE SEQUENCE</scope>
</reference>
<protein>
    <submittedName>
        <fullName evidence="1">Uncharacterized protein</fullName>
    </submittedName>
</protein>
<evidence type="ECO:0000313" key="1">
    <source>
        <dbReference type="EMBL" id="JAH46243.1"/>
    </source>
</evidence>
<sequence length="79" mass="8763">MDDRTTRHSTEKISRGVGTQTVCCNHGQHPPLLNIRSLCHKPMRAIGYCSQTRMKLGTVIYLDTSFFNGHVSLCAVGSQ</sequence>
<dbReference type="AlphaFoldDB" id="A0A0E9T0K2"/>